<dbReference type="InterPro" id="IPR008794">
    <property type="entry name" value="Pro_racemase_fam"/>
</dbReference>
<dbReference type="Pfam" id="PF05544">
    <property type="entry name" value="Pro_racemase"/>
    <property type="match status" value="1"/>
</dbReference>
<name>A0ABU3A3M4_9GAMM</name>
<dbReference type="PANTHER" id="PTHR33442:SF1">
    <property type="entry name" value="TRANS-3-HYDROXY-L-PROLINE DEHYDRATASE"/>
    <property type="match status" value="1"/>
</dbReference>
<dbReference type="EMBL" id="JAVRIF010000003">
    <property type="protein sequence ID" value="MDT0603586.1"/>
    <property type="molecule type" value="Genomic_DNA"/>
</dbReference>
<proteinExistence type="inferred from homology"/>
<dbReference type="SUPFAM" id="SSF54506">
    <property type="entry name" value="Diaminopimelate epimerase-like"/>
    <property type="match status" value="1"/>
</dbReference>
<dbReference type="SFLD" id="SFLDS00028">
    <property type="entry name" value="Proline_Racemase"/>
    <property type="match status" value="1"/>
</dbReference>
<sequence length="341" mass="37503">MQFNDIKINNYQSIKTIDAHTEGEPLRIIIHGYPNIIGKTILEKRQYLIDNLDHLRQLLMFEPRGHADMYGALITEPCTENADFGILFMHNEGYSSMCGHGIIAAVTLAIETETIGFPNDKGYIGIDSPAGFIKAYATDHHQLTVSFDNVPAFVETLEQEIFVEGIGQVSYDIAFGGAYYIFVDADKLSLDCTANNVQALINAGQAIKKAVMGSVEINHPQETALSFIYGTIFTSKNTDNPMAHSRHVCIFADGEVDRSPTGTGVSARAALLSVKENLSPLTSIEIESIVGGRMSLSIQQQCTYFGKQAVVPRVSGRAYITGTHQFLLDKNDIFPQGFILR</sequence>
<dbReference type="RefSeq" id="WP_311580008.1">
    <property type="nucleotide sequence ID" value="NZ_JAVRIF010000003.1"/>
</dbReference>
<dbReference type="PIRSF" id="PIRSF029792">
    <property type="entry name" value="Pro_racemase"/>
    <property type="match status" value="1"/>
</dbReference>
<evidence type="ECO:0000256" key="1">
    <source>
        <dbReference type="ARBA" id="ARBA00007529"/>
    </source>
</evidence>
<dbReference type="Gene3D" id="3.10.310.10">
    <property type="entry name" value="Diaminopimelate Epimerase, Chain A, domain 1"/>
    <property type="match status" value="2"/>
</dbReference>
<dbReference type="Proteomes" id="UP001266357">
    <property type="component" value="Unassembled WGS sequence"/>
</dbReference>
<evidence type="ECO:0000313" key="3">
    <source>
        <dbReference type="Proteomes" id="UP001266357"/>
    </source>
</evidence>
<accession>A0ABU3A3M4</accession>
<dbReference type="PANTHER" id="PTHR33442">
    <property type="entry name" value="TRANS-3-HYDROXY-L-PROLINE DEHYDRATASE"/>
    <property type="match status" value="1"/>
</dbReference>
<comment type="caution">
    <text evidence="2">The sequence shown here is derived from an EMBL/GenBank/DDBJ whole genome shotgun (WGS) entry which is preliminary data.</text>
</comment>
<comment type="similarity">
    <text evidence="1">Belongs to the proline racemase family.</text>
</comment>
<evidence type="ECO:0000313" key="2">
    <source>
        <dbReference type="EMBL" id="MDT0603586.1"/>
    </source>
</evidence>
<gene>
    <name evidence="2" type="ORF">RM573_08260</name>
</gene>
<keyword evidence="3" id="KW-1185">Reference proteome</keyword>
<organism evidence="2 3">
    <name type="scientific">Thalassotalea castellviae</name>
    <dbReference type="NCBI Taxonomy" id="3075612"/>
    <lineage>
        <taxon>Bacteria</taxon>
        <taxon>Pseudomonadati</taxon>
        <taxon>Pseudomonadota</taxon>
        <taxon>Gammaproteobacteria</taxon>
        <taxon>Alteromonadales</taxon>
        <taxon>Colwelliaceae</taxon>
        <taxon>Thalassotalea</taxon>
    </lineage>
</organism>
<reference evidence="2 3" key="1">
    <citation type="submission" date="2023-09" db="EMBL/GenBank/DDBJ databases">
        <authorList>
            <person name="Rey-Velasco X."/>
        </authorList>
    </citation>
    <scope>NUCLEOTIDE SEQUENCE [LARGE SCALE GENOMIC DNA]</scope>
    <source>
        <strain evidence="2 3">W431</strain>
    </source>
</reference>
<protein>
    <submittedName>
        <fullName evidence="2">Proline racemase family protein</fullName>
    </submittedName>
</protein>